<accession>A0A0D3D7D6</accession>
<dbReference type="GO" id="GO:0006281">
    <property type="term" value="P:DNA repair"/>
    <property type="evidence" value="ECO:0007669"/>
    <property type="project" value="UniProtKB-KW"/>
</dbReference>
<keyword evidence="1" id="KW-0378">Hydrolase</keyword>
<dbReference type="EC" id="5.6.2.3" evidence="1"/>
<keyword evidence="8" id="KW-1185">Reference proteome</keyword>
<keyword evidence="1" id="KW-0547">Nucleotide-binding</keyword>
<dbReference type="Gene3D" id="3.40.50.300">
    <property type="entry name" value="P-loop containing nucleotide triphosphate hydrolases"/>
    <property type="match status" value="1"/>
</dbReference>
<dbReference type="InterPro" id="IPR049163">
    <property type="entry name" value="Pif1-like_2B_dom"/>
</dbReference>
<dbReference type="GO" id="GO:0016887">
    <property type="term" value="F:ATP hydrolysis activity"/>
    <property type="evidence" value="ECO:0007669"/>
    <property type="project" value="RHEA"/>
</dbReference>
<dbReference type="GO" id="GO:0006310">
    <property type="term" value="P:DNA recombination"/>
    <property type="evidence" value="ECO:0007669"/>
    <property type="project" value="UniProtKB-KW"/>
</dbReference>
<reference evidence="7" key="2">
    <citation type="submission" date="2015-03" db="UniProtKB">
        <authorList>
            <consortium name="EnsemblPlants"/>
        </authorList>
    </citation>
    <scope>IDENTIFICATION</scope>
</reference>
<feature type="domain" description="Helitron helicase-like" evidence="5">
    <location>
        <begin position="992"/>
        <end position="1174"/>
    </location>
</feature>
<evidence type="ECO:0000259" key="3">
    <source>
        <dbReference type="Pfam" id="PF02721"/>
    </source>
</evidence>
<evidence type="ECO:0000259" key="4">
    <source>
        <dbReference type="Pfam" id="PF05970"/>
    </source>
</evidence>
<feature type="domain" description="Replication protein A 70 kDa DNA-binding subunit B/D first OB fold" evidence="3">
    <location>
        <begin position="7"/>
        <end position="108"/>
    </location>
</feature>
<keyword evidence="1" id="KW-0233">DNA recombination</keyword>
<dbReference type="Gramene" id="Bo7g058060.1">
    <property type="protein sequence ID" value="Bo7g058060.1"/>
    <property type="gene ID" value="Bo7g058060"/>
</dbReference>
<dbReference type="SUPFAM" id="SSF50249">
    <property type="entry name" value="Nucleic acid-binding proteins"/>
    <property type="match status" value="2"/>
</dbReference>
<feature type="domain" description="DNA helicase Pif1-like 2B" evidence="6">
    <location>
        <begin position="1843"/>
        <end position="1889"/>
    </location>
</feature>
<name>A0A0D3D7D6_BRAOL</name>
<reference evidence="7 8" key="1">
    <citation type="journal article" date="2014" name="Genome Biol.">
        <title>Transcriptome and methylome profiling reveals relics of genome dominance in the mesopolyploid Brassica oleracea.</title>
        <authorList>
            <person name="Parkin I.A."/>
            <person name="Koh C."/>
            <person name="Tang H."/>
            <person name="Robinson S.J."/>
            <person name="Kagale S."/>
            <person name="Clarke W.E."/>
            <person name="Town C.D."/>
            <person name="Nixon J."/>
            <person name="Krishnakumar V."/>
            <person name="Bidwell S.L."/>
            <person name="Denoeud F."/>
            <person name="Belcram H."/>
            <person name="Links M.G."/>
            <person name="Just J."/>
            <person name="Clarke C."/>
            <person name="Bender T."/>
            <person name="Huebert T."/>
            <person name="Mason A.S."/>
            <person name="Pires J.C."/>
            <person name="Barker G."/>
            <person name="Moore J."/>
            <person name="Walley P.G."/>
            <person name="Manoli S."/>
            <person name="Batley J."/>
            <person name="Edwards D."/>
            <person name="Nelson M.N."/>
            <person name="Wang X."/>
            <person name="Paterson A.H."/>
            <person name="King G."/>
            <person name="Bancroft I."/>
            <person name="Chalhoub B."/>
            <person name="Sharpe A.G."/>
        </authorList>
    </citation>
    <scope>NUCLEOTIDE SEQUENCE</scope>
    <source>
        <strain evidence="7 8">cv. TO1000</strain>
    </source>
</reference>
<comment type="catalytic activity">
    <reaction evidence="1">
        <text>ATP + H2O = ADP + phosphate + H(+)</text>
        <dbReference type="Rhea" id="RHEA:13065"/>
        <dbReference type="ChEBI" id="CHEBI:15377"/>
        <dbReference type="ChEBI" id="CHEBI:15378"/>
        <dbReference type="ChEBI" id="CHEBI:30616"/>
        <dbReference type="ChEBI" id="CHEBI:43474"/>
        <dbReference type="ChEBI" id="CHEBI:456216"/>
        <dbReference type="EC" id="5.6.2.3"/>
    </reaction>
</comment>
<dbReference type="HOGENOM" id="CLU_001324_0_3_1"/>
<dbReference type="EnsemblPlants" id="Bo7g058060.1">
    <property type="protein sequence ID" value="Bo7g058060.1"/>
    <property type="gene ID" value="Bo7g058060"/>
</dbReference>
<dbReference type="InterPro" id="IPR025476">
    <property type="entry name" value="Helitron_helicase-like"/>
</dbReference>
<dbReference type="InterPro" id="IPR012340">
    <property type="entry name" value="NA-bd_OB-fold"/>
</dbReference>
<keyword evidence="1" id="KW-0347">Helicase</keyword>
<dbReference type="InterPro" id="IPR010285">
    <property type="entry name" value="DNA_helicase_pif1-like_DEAD"/>
</dbReference>
<dbReference type="InterPro" id="IPR027417">
    <property type="entry name" value="P-loop_NTPase"/>
</dbReference>
<evidence type="ECO:0000259" key="6">
    <source>
        <dbReference type="Pfam" id="PF21530"/>
    </source>
</evidence>
<evidence type="ECO:0000256" key="2">
    <source>
        <dbReference type="SAM" id="MobiDB-lite"/>
    </source>
</evidence>
<evidence type="ECO:0000313" key="7">
    <source>
        <dbReference type="EnsemblPlants" id="Bo7g058060.1"/>
    </source>
</evidence>
<dbReference type="Pfam" id="PF05970">
    <property type="entry name" value="PIF1"/>
    <property type="match status" value="1"/>
</dbReference>
<comment type="cofactor">
    <cofactor evidence="1">
        <name>Mg(2+)</name>
        <dbReference type="ChEBI" id="CHEBI:18420"/>
    </cofactor>
</comment>
<protein>
    <recommendedName>
        <fullName evidence="1">ATP-dependent DNA helicase</fullName>
        <ecNumber evidence="1">5.6.2.3</ecNumber>
    </recommendedName>
</protein>
<keyword evidence="1" id="KW-0227">DNA damage</keyword>
<feature type="compositionally biased region" description="Low complexity" evidence="2">
    <location>
        <begin position="412"/>
        <end position="425"/>
    </location>
</feature>
<evidence type="ECO:0000256" key="1">
    <source>
        <dbReference type="RuleBase" id="RU363044"/>
    </source>
</evidence>
<feature type="region of interest" description="Disordered" evidence="2">
    <location>
        <begin position="462"/>
        <end position="487"/>
    </location>
</feature>
<evidence type="ECO:0000259" key="5">
    <source>
        <dbReference type="Pfam" id="PF14214"/>
    </source>
</evidence>
<dbReference type="InterPro" id="IPR003871">
    <property type="entry name" value="RFA1B/D_OB_1st"/>
</dbReference>
<dbReference type="CDD" id="cd04480">
    <property type="entry name" value="RPA1_DBD_A_like"/>
    <property type="match status" value="1"/>
</dbReference>
<feature type="domain" description="DNA helicase Pif1-like DEAD-box helicase" evidence="4">
    <location>
        <begin position="1559"/>
        <end position="1768"/>
    </location>
</feature>
<dbReference type="eggNOG" id="KOG0851">
    <property type="taxonomic scope" value="Eukaryota"/>
</dbReference>
<dbReference type="GO" id="GO:0043139">
    <property type="term" value="F:5'-3' DNA helicase activity"/>
    <property type="evidence" value="ECO:0007669"/>
    <property type="project" value="UniProtKB-EC"/>
</dbReference>
<feature type="region of interest" description="Disordered" evidence="2">
    <location>
        <begin position="412"/>
        <end position="441"/>
    </location>
</feature>
<dbReference type="PANTHER" id="PTHR10492:SF101">
    <property type="entry name" value="ATP-DEPENDENT DNA HELICASE"/>
    <property type="match status" value="1"/>
</dbReference>
<dbReference type="eggNOG" id="KOG0987">
    <property type="taxonomic scope" value="Eukaryota"/>
</dbReference>
<sequence length="1975" mass="224871">MSMIQAFSLLKDVKPYKQGWRVQVMLLHSWRQKTNYGGDTLEMIFTDKTGVKIHCSARKTLIKKTGSKIRLGEWRLIDTFTVSHARGQYRPTDHTYKMSIIEDTSIYQSTFECDDEFLNFPSFDKIGNGTLNTHFLIEHLEEHLQQTNNPNMVCMIRFAKIGFYRGNVHITNAFDSSLICFDPDLPKCLALKNNMPNDEFALALTDTKNDKRPIKDQIDDWNDVGIKSISEIIMATQEEDCKIICSIESIDTDWSWFIFGHVSRNRRNQRCLRIKSKEGGNLPPNEKPLFWCTSCRVNTTTVTPQFKLHLIVKDDTSTCKLMLLDSVAKVVVGCDAKDIWDGSYEEIEDPDILPQTITYLVGKSICFGLTLGSENVKNGSDIFLVSQVWSGDNILQIESNSEPITHVSLTEISEANSSEGSSTSFSKRKEKDQVNQTSTSKKNCTKVVKVEKIKDYELNRKQGFPPIQRGDSTQQTERITRRKQNSGNLVQVKRSQNQKSIRTLDVPVSTVFKRLFHGVGYIHTDAVSPNVNQGKQLTPCTPRNIIKCATSMDCGTEQASYGTLQRSCLTSVAYKAGIRKRPRSGLQDKTNICSFMDRLDETSGDESEEDGNAVAYDSDFEDRFDENFQEDLDCSSQENTDEESDPEIEVVDLTVTKEPNSIPARNRVKSLASLFEEAFRATEKPSKKTGPKEDAYIDEGDATFTCTYCGAIMWFGERLNRRLKTRNPKFALCCMQGQVQLPLLKQPPEVLQNLLNGDDKLSEHFQRNTRAYNMVFSFTSLGGKVDRAVRKGKGPNMLVLQGENYHLIGSLQPPTGNDAKFGQLYIVDTENETENRTNALSKGGQKKAYKKRDGLKKEIIDLLIKMLNETNPYVKQFWSAKDRFTINPKDSFHMRIVSDRAKDGRTYDTPTTSEVAALIPGDFNLDMDKRDIVLQQKSGKLLRIDEIHASYLALQYPLLFVHGEDGFRLGIKKCVTKATEKQKKENISMRQFFAFRLHERKNEAHTILNSGRLFQQFVVDAYTTIESNRLRYLKTHQTSLRYDSYDSIKESENAGRIDMAEQGSSFLLPATFTGGPIYMKNLYLDAITICKHFGFPDLFITFTCNPKWPEITRHLKRRNLKAEDRSDIICRMFSMKLDSLMDDLTKKNILGKTVSSMYTIEFQKRGLPHAHILLFMHPTAKFPITDDIDKIISAEIPDKSQEPELYDIIKDMMIHGPCGAANMKSPCMENGKCSKLYPESFADKTTVSKEGFPIYRRKEDTDRFVEKNGVKCDNRFVIPYNKKLSLRYRAHINVEWCNQAGSIKSTAVEKLNFHLTGKQTIIFKKKDKLEAVISRKLIENTMFLAWFELCKVDDLAKTLTYAQIPNFFTYSKSQKKFIRRKRGFSIGRINYAPRNQEHAYYLRVLLNYVVYPSHKDACYARGLLHDDQEYIDDILRRSYESTGAELRQLFVMMLMNNSLSGPEDVWEKTWECLSDDIEHHRRKTFNRPGLLLSDDEKKKFALLEIEKILKRCGTSLAKYPSMPQAAKTHRKDSNVLILDERSFDREALLETLDRDIPKMTPEQSKIYDEILDAVKKERGGMFFVSGFGGTGKTFLWKLLSAAVRSRGDIALNVASSGIASLLLQGGRTAHSRFGIPLNPDEFSSCTMAHGSDQANLVKEASLIIWDEAPMMSRYCFEALDRSLSDIIGKQSDKPFGGKVVVYGGDFRQVLPVINGASRAAIVMASMNFSYLWEHCNVRKLTKNMRLTSGGVSAEESNDLKEFSEWILKAISKEVYGDPSSLKGNKKAKFFQERAILCPTNEDVNLINDYMLDKLDGEKMIYLSADSIDPTDTKAVNDEALDSDFLNNIKVSRLPNHRLRLKVGCPVMVLRNVDHPEGLMNGTRLHITQLMEFMVAAKIITGSNVGKTVYIPRLLITPSNTRLPFKMRRRQLPLAVAFAITINKSQGQSLSEVGLFLPRPVFSHGQCWGRKRLRRS</sequence>
<comment type="similarity">
    <text evidence="1">Belongs to the helicase family.</text>
</comment>
<dbReference type="GO" id="GO:0005524">
    <property type="term" value="F:ATP binding"/>
    <property type="evidence" value="ECO:0007669"/>
    <property type="project" value="UniProtKB-KW"/>
</dbReference>
<dbReference type="Proteomes" id="UP000032141">
    <property type="component" value="Chromosome C7"/>
</dbReference>
<keyword evidence="1" id="KW-0067">ATP-binding</keyword>
<dbReference type="Pfam" id="PF14214">
    <property type="entry name" value="Helitron_like_N"/>
    <property type="match status" value="1"/>
</dbReference>
<dbReference type="Pfam" id="PF02721">
    <property type="entry name" value="DUF223"/>
    <property type="match status" value="1"/>
</dbReference>
<dbReference type="GO" id="GO:0000723">
    <property type="term" value="P:telomere maintenance"/>
    <property type="evidence" value="ECO:0007669"/>
    <property type="project" value="InterPro"/>
</dbReference>
<dbReference type="SUPFAM" id="SSF52540">
    <property type="entry name" value="P-loop containing nucleoside triphosphate hydrolases"/>
    <property type="match status" value="2"/>
</dbReference>
<dbReference type="Pfam" id="PF21530">
    <property type="entry name" value="Pif1_2B_dom"/>
    <property type="match status" value="1"/>
</dbReference>
<proteinExistence type="inferred from homology"/>
<evidence type="ECO:0000313" key="8">
    <source>
        <dbReference type="Proteomes" id="UP000032141"/>
    </source>
</evidence>
<dbReference type="Gene3D" id="2.40.50.140">
    <property type="entry name" value="Nucleic acid-binding proteins"/>
    <property type="match status" value="2"/>
</dbReference>
<keyword evidence="1" id="KW-0234">DNA repair</keyword>
<dbReference type="PANTHER" id="PTHR10492">
    <property type="match status" value="1"/>
</dbReference>
<organism evidence="7 8">
    <name type="scientific">Brassica oleracea var. oleracea</name>
    <dbReference type="NCBI Taxonomy" id="109376"/>
    <lineage>
        <taxon>Eukaryota</taxon>
        <taxon>Viridiplantae</taxon>
        <taxon>Streptophyta</taxon>
        <taxon>Embryophyta</taxon>
        <taxon>Tracheophyta</taxon>
        <taxon>Spermatophyta</taxon>
        <taxon>Magnoliopsida</taxon>
        <taxon>eudicotyledons</taxon>
        <taxon>Gunneridae</taxon>
        <taxon>Pentapetalae</taxon>
        <taxon>rosids</taxon>
        <taxon>malvids</taxon>
        <taxon>Brassicales</taxon>
        <taxon>Brassicaceae</taxon>
        <taxon>Brassiceae</taxon>
        <taxon>Brassica</taxon>
    </lineage>
</organism>